<gene>
    <name evidence="5" type="ORF">MKI86_21490</name>
</gene>
<geneLocation type="plasmid" evidence="5">
    <name>unnamed</name>
</geneLocation>
<comment type="caution">
    <text evidence="5">The sequence shown here is derived from an EMBL/GenBank/DDBJ whole genome shotgun (WGS) entry which is preliminary data.</text>
</comment>
<protein>
    <submittedName>
        <fullName evidence="5">Inositol monophosphatase</fullName>
    </submittedName>
</protein>
<evidence type="ECO:0000256" key="1">
    <source>
        <dbReference type="ARBA" id="ARBA00009759"/>
    </source>
</evidence>
<proteinExistence type="inferred from homology"/>
<accession>A0ABT0CTL7</accession>
<keyword evidence="3" id="KW-0378">Hydrolase</keyword>
<evidence type="ECO:0000256" key="4">
    <source>
        <dbReference type="ARBA" id="ARBA00022842"/>
    </source>
</evidence>
<dbReference type="PANTHER" id="PTHR20854">
    <property type="entry name" value="INOSITOL MONOPHOSPHATASE"/>
    <property type="match status" value="1"/>
</dbReference>
<dbReference type="PRINTS" id="PR00377">
    <property type="entry name" value="IMPHPHTASES"/>
</dbReference>
<dbReference type="PANTHER" id="PTHR20854:SF4">
    <property type="entry name" value="INOSITOL-1-MONOPHOSPHATASE-RELATED"/>
    <property type="match status" value="1"/>
</dbReference>
<dbReference type="InterPro" id="IPR000760">
    <property type="entry name" value="Inositol_monophosphatase-like"/>
</dbReference>
<organism evidence="5 6">
    <name type="scientific">Shinella sedimenti</name>
    <dbReference type="NCBI Taxonomy" id="2919913"/>
    <lineage>
        <taxon>Bacteria</taxon>
        <taxon>Pseudomonadati</taxon>
        <taxon>Pseudomonadota</taxon>
        <taxon>Alphaproteobacteria</taxon>
        <taxon>Hyphomicrobiales</taxon>
        <taxon>Rhizobiaceae</taxon>
        <taxon>Shinella</taxon>
    </lineage>
</organism>
<dbReference type="InterPro" id="IPR020583">
    <property type="entry name" value="Inositol_monoP_metal-BS"/>
</dbReference>
<name>A0ABT0CTL7_9HYPH</name>
<dbReference type="RefSeq" id="WP_134651499.1">
    <property type="nucleotide sequence ID" value="NZ_JAKVIN010000010.1"/>
</dbReference>
<keyword evidence="4" id="KW-0460">Magnesium</keyword>
<dbReference type="SUPFAM" id="SSF56655">
    <property type="entry name" value="Carbohydrate phosphatase"/>
    <property type="match status" value="1"/>
</dbReference>
<evidence type="ECO:0000313" key="6">
    <source>
        <dbReference type="Proteomes" id="UP001201844"/>
    </source>
</evidence>
<sequence>MANSTLAERYAFALTLIRDAGDLAHGYFRQRDSLTIKSKGAQDMASEADLNTELLIKERLATGFPEDAFFGEETGISTYAPGQGIWVVDPIDGTQPFISGLSSWCVSIAFVQDNELKFGMVYAPARDELFAGGVDFAATLNGRPVERHPGRSVREGICGVGYSPRVKPDEFLPMFGRLLHAGGMFYREGSGALTLCYVASGRLLGYIEPHINSYDCLGAIAVIRAAGLKTNDFLADDGLNKGNRVIAGNDAVYAALLEIYGG</sequence>
<dbReference type="Pfam" id="PF00459">
    <property type="entry name" value="Inositol_P"/>
    <property type="match status" value="1"/>
</dbReference>
<dbReference type="EMBL" id="JAKVIN010000010">
    <property type="protein sequence ID" value="MCJ8151719.1"/>
    <property type="molecule type" value="Genomic_DNA"/>
</dbReference>
<evidence type="ECO:0000256" key="2">
    <source>
        <dbReference type="ARBA" id="ARBA00022723"/>
    </source>
</evidence>
<dbReference type="Gene3D" id="3.30.540.10">
    <property type="entry name" value="Fructose-1,6-Bisphosphatase, subunit A, domain 1"/>
    <property type="match status" value="1"/>
</dbReference>
<reference evidence="5 6" key="1">
    <citation type="submission" date="2022-02" db="EMBL/GenBank/DDBJ databases">
        <title>Shinella B3.7 sp. nov., isolated from Sediment (Zhairuo Island).</title>
        <authorList>
            <person name="Chen G."/>
        </authorList>
    </citation>
    <scope>NUCLEOTIDE SEQUENCE [LARGE SCALE GENOMIC DNA]</scope>
    <source>
        <strain evidence="5 6">B3.7</strain>
        <plasmid evidence="5">unnamed</plasmid>
    </source>
</reference>
<keyword evidence="6" id="KW-1185">Reference proteome</keyword>
<keyword evidence="5" id="KW-0614">Plasmid</keyword>
<comment type="similarity">
    <text evidence="1">Belongs to the inositol monophosphatase superfamily.</text>
</comment>
<evidence type="ECO:0000313" key="5">
    <source>
        <dbReference type="EMBL" id="MCJ8151719.1"/>
    </source>
</evidence>
<dbReference type="Gene3D" id="3.40.190.80">
    <property type="match status" value="1"/>
</dbReference>
<dbReference type="Proteomes" id="UP001201844">
    <property type="component" value="Unassembled WGS sequence"/>
</dbReference>
<keyword evidence="2" id="KW-0479">Metal-binding</keyword>
<dbReference type="PROSITE" id="PS00629">
    <property type="entry name" value="IMP_1"/>
    <property type="match status" value="1"/>
</dbReference>
<evidence type="ECO:0000256" key="3">
    <source>
        <dbReference type="ARBA" id="ARBA00022801"/>
    </source>
</evidence>